<accession>A0ABZ0S9V7</accession>
<gene>
    <name evidence="1" type="primary">smg</name>
    <name evidence="2" type="ORF">Thiowin_01833</name>
</gene>
<keyword evidence="3" id="KW-1185">Reference proteome</keyword>
<comment type="similarity">
    <text evidence="1">Belongs to the Smg family.</text>
</comment>
<sequence>MSETMVDVLIYLFENYMAGDENAGESGEESGPIDQHELEQELSQAGFGTMEIAQALHWLDELASRMSSGDGVPASGGSIRVYTEPEQRKLDVEGCGLLMFLEQNGILDPVSRELVIDRALAIRQALVSVEELKWIVLLVLMNRPGQEQAFFQMEDMVYEEAPAYLH</sequence>
<protein>
    <recommendedName>
        <fullName evidence="1">Protein Smg homolog</fullName>
    </recommendedName>
</protein>
<name>A0ABZ0S9V7_9GAMM</name>
<evidence type="ECO:0000313" key="3">
    <source>
        <dbReference type="Proteomes" id="UP001432180"/>
    </source>
</evidence>
<evidence type="ECO:0000313" key="2">
    <source>
        <dbReference type="EMBL" id="WPL16857.1"/>
    </source>
</evidence>
<dbReference type="Proteomes" id="UP001432180">
    <property type="component" value="Chromosome"/>
</dbReference>
<proteinExistence type="inferred from homology"/>
<dbReference type="PANTHER" id="PTHR38692">
    <property type="entry name" value="PROTEIN SMG"/>
    <property type="match status" value="1"/>
</dbReference>
<dbReference type="PANTHER" id="PTHR38692:SF1">
    <property type="entry name" value="PROTEIN SMG"/>
    <property type="match status" value="1"/>
</dbReference>
<dbReference type="InterPro" id="IPR007456">
    <property type="entry name" value="Smg"/>
</dbReference>
<dbReference type="RefSeq" id="WP_328987385.1">
    <property type="nucleotide sequence ID" value="NZ_CP121472.1"/>
</dbReference>
<organism evidence="2 3">
    <name type="scientific">Thiorhodovibrio winogradskyi</name>
    <dbReference type="NCBI Taxonomy" id="77007"/>
    <lineage>
        <taxon>Bacteria</taxon>
        <taxon>Pseudomonadati</taxon>
        <taxon>Pseudomonadota</taxon>
        <taxon>Gammaproteobacteria</taxon>
        <taxon>Chromatiales</taxon>
        <taxon>Chromatiaceae</taxon>
        <taxon>Thiorhodovibrio</taxon>
    </lineage>
</organism>
<evidence type="ECO:0000256" key="1">
    <source>
        <dbReference type="HAMAP-Rule" id="MF_00598"/>
    </source>
</evidence>
<dbReference type="HAMAP" id="MF_00598">
    <property type="entry name" value="Smg"/>
    <property type="match status" value="1"/>
</dbReference>
<dbReference type="EMBL" id="CP121472">
    <property type="protein sequence ID" value="WPL16857.1"/>
    <property type="molecule type" value="Genomic_DNA"/>
</dbReference>
<dbReference type="Pfam" id="PF04361">
    <property type="entry name" value="DUF494"/>
    <property type="match status" value="1"/>
</dbReference>
<reference evidence="2 3" key="1">
    <citation type="journal article" date="2023" name="Microorganisms">
        <title>Thiorhodovibrio frisius and Trv. litoralis spp. nov., Two Novel Members from a Clade of Fastidious Purple Sulfur Bacteria That Exhibit Unique Red-Shifted Light-Harvesting Capabilities.</title>
        <authorList>
            <person name="Methner A."/>
            <person name="Kuzyk S.B."/>
            <person name="Petersen J."/>
            <person name="Bauer S."/>
            <person name="Brinkmann H."/>
            <person name="Sichau K."/>
            <person name="Wanner G."/>
            <person name="Wolf J."/>
            <person name="Neumann-Schaal M."/>
            <person name="Henke P."/>
            <person name="Tank M."/>
            <person name="Sproer C."/>
            <person name="Bunk B."/>
            <person name="Overmann J."/>
        </authorList>
    </citation>
    <scope>NUCLEOTIDE SEQUENCE [LARGE SCALE GENOMIC DNA]</scope>
    <source>
        <strain evidence="2 3">DSM 6702</strain>
    </source>
</reference>